<dbReference type="AlphaFoldDB" id="I0YQW4"/>
<dbReference type="KEGG" id="csl:COCSUDRAFT_33891"/>
<dbReference type="GeneID" id="17038762"/>
<feature type="non-terminal residue" evidence="1">
    <location>
        <position position="67"/>
    </location>
</feature>
<keyword evidence="2" id="KW-1185">Reference proteome</keyword>
<sequence length="67" mass="7834">MCTPHSTNSWATGLNRHDHSVMQRWPNAKNTYCNDMQQPPHQVIKCLCTFRCLQLSCQPNHSYRCTI</sequence>
<accession>I0YQW4</accession>
<dbReference type="EMBL" id="AGSI01000014">
    <property type="protein sequence ID" value="EIE20783.1"/>
    <property type="molecule type" value="Genomic_DNA"/>
</dbReference>
<dbReference type="Proteomes" id="UP000007264">
    <property type="component" value="Unassembled WGS sequence"/>
</dbReference>
<gene>
    <name evidence="1" type="ORF">COCSUDRAFT_33891</name>
</gene>
<proteinExistence type="predicted"/>
<dbReference type="RefSeq" id="XP_005645327.1">
    <property type="nucleotide sequence ID" value="XM_005645270.1"/>
</dbReference>
<name>I0YQW4_COCSC</name>
<reference evidence="1 2" key="1">
    <citation type="journal article" date="2012" name="Genome Biol.">
        <title>The genome of the polar eukaryotic microalga coccomyxa subellipsoidea reveals traits of cold adaptation.</title>
        <authorList>
            <person name="Blanc G."/>
            <person name="Agarkova I."/>
            <person name="Grimwood J."/>
            <person name="Kuo A."/>
            <person name="Brueggeman A."/>
            <person name="Dunigan D."/>
            <person name="Gurnon J."/>
            <person name="Ladunga I."/>
            <person name="Lindquist E."/>
            <person name="Lucas S."/>
            <person name="Pangilinan J."/>
            <person name="Proschold T."/>
            <person name="Salamov A."/>
            <person name="Schmutz J."/>
            <person name="Weeks D."/>
            <person name="Yamada T."/>
            <person name="Claverie J.M."/>
            <person name="Grigoriev I."/>
            <person name="Van Etten J."/>
            <person name="Lomsadze A."/>
            <person name="Borodovsky M."/>
        </authorList>
    </citation>
    <scope>NUCLEOTIDE SEQUENCE [LARGE SCALE GENOMIC DNA]</scope>
    <source>
        <strain evidence="1 2">C-169</strain>
    </source>
</reference>
<evidence type="ECO:0000313" key="2">
    <source>
        <dbReference type="Proteomes" id="UP000007264"/>
    </source>
</evidence>
<protein>
    <submittedName>
        <fullName evidence="1">Uncharacterized protein</fullName>
    </submittedName>
</protein>
<comment type="caution">
    <text evidence="1">The sequence shown here is derived from an EMBL/GenBank/DDBJ whole genome shotgun (WGS) entry which is preliminary data.</text>
</comment>
<evidence type="ECO:0000313" key="1">
    <source>
        <dbReference type="EMBL" id="EIE20783.1"/>
    </source>
</evidence>
<organism evidence="1 2">
    <name type="scientific">Coccomyxa subellipsoidea (strain C-169)</name>
    <name type="common">Green microalga</name>
    <dbReference type="NCBI Taxonomy" id="574566"/>
    <lineage>
        <taxon>Eukaryota</taxon>
        <taxon>Viridiplantae</taxon>
        <taxon>Chlorophyta</taxon>
        <taxon>core chlorophytes</taxon>
        <taxon>Trebouxiophyceae</taxon>
        <taxon>Trebouxiophyceae incertae sedis</taxon>
        <taxon>Coccomyxaceae</taxon>
        <taxon>Coccomyxa</taxon>
        <taxon>Coccomyxa subellipsoidea</taxon>
    </lineage>
</organism>